<feature type="transmembrane region" description="Helical" evidence="9">
    <location>
        <begin position="176"/>
        <end position="196"/>
    </location>
</feature>
<keyword evidence="9" id="KW-1133">Transmembrane helix</keyword>
<feature type="transmembrane region" description="Helical" evidence="9">
    <location>
        <begin position="208"/>
        <end position="228"/>
    </location>
</feature>
<dbReference type="SUPFAM" id="SSF47384">
    <property type="entry name" value="Homodimeric domain of signal transducing histidine kinase"/>
    <property type="match status" value="1"/>
</dbReference>
<dbReference type="Gene3D" id="1.10.287.130">
    <property type="match status" value="1"/>
</dbReference>
<keyword evidence="9" id="KW-0472">Membrane</keyword>
<comment type="catalytic activity">
    <reaction evidence="1">
        <text>ATP + protein L-histidine = ADP + protein N-phospho-L-histidine.</text>
        <dbReference type="EC" id="2.7.13.3"/>
    </reaction>
</comment>
<dbReference type="SMART" id="SM00387">
    <property type="entry name" value="HATPase_c"/>
    <property type="match status" value="1"/>
</dbReference>
<protein>
    <recommendedName>
        <fullName evidence="2">histidine kinase</fullName>
        <ecNumber evidence="2">2.7.13.3</ecNumber>
    </recommendedName>
</protein>
<dbReference type="InterPro" id="IPR036097">
    <property type="entry name" value="HisK_dim/P_sf"/>
</dbReference>
<evidence type="ECO:0000256" key="6">
    <source>
        <dbReference type="ARBA" id="ARBA00022777"/>
    </source>
</evidence>
<dbReference type="SMART" id="SM00388">
    <property type="entry name" value="HisKA"/>
    <property type="match status" value="1"/>
</dbReference>
<dbReference type="EMBL" id="FOMT01000007">
    <property type="protein sequence ID" value="SFF29996.1"/>
    <property type="molecule type" value="Genomic_DNA"/>
</dbReference>
<dbReference type="InterPro" id="IPR003661">
    <property type="entry name" value="HisK_dim/P_dom"/>
</dbReference>
<dbReference type="CDD" id="cd00082">
    <property type="entry name" value="HisKA"/>
    <property type="match status" value="1"/>
</dbReference>
<keyword evidence="8" id="KW-0902">Two-component regulatory system</keyword>
<dbReference type="RefSeq" id="WP_091190440.1">
    <property type="nucleotide sequence ID" value="NZ_FOMT01000007.1"/>
</dbReference>
<dbReference type="GO" id="GO:0000155">
    <property type="term" value="F:phosphorelay sensor kinase activity"/>
    <property type="evidence" value="ECO:0007669"/>
    <property type="project" value="InterPro"/>
</dbReference>
<feature type="transmembrane region" description="Helical" evidence="9">
    <location>
        <begin position="368"/>
        <end position="389"/>
    </location>
</feature>
<dbReference type="PRINTS" id="PR00344">
    <property type="entry name" value="BCTRLSENSOR"/>
</dbReference>
<sequence>MKAVLKYVLFLLLFIAIITSLRPTITFANTEEATEEIRITEWQIHPGTDKDSQTPPADGWITVKENETELALPEGTSSLWVKVELPVNSDLRTGLLVNKAYAQNVSAYLDGDRVFETKRNHSYDVNRFVIPLGRTANETLYIHLVNETGNIGITGIILGDFSQLYKSMLMSDIDNIILGAAFIFIAALMFICMIFLKKVHVSGWKSLSLIIFSIGCMLIFYSPFLYTLNEEYGSIYATSFDLTSNLFLPALFFFLETYFGRGKFSIIRIFKFYALSLMIVSTICLFLNILTNNAFYNVYYFISTAMFALGVIVGCLIIIGILAVHSFKRQKDAIILSAGISFFIMFTVADIIQYYSQSRNYEFMYWKWGIVCFVFSLVVILGRQIVLNYEKVVAYSRQLEIYNNELQRSEKMDMISQLAASVAHEVRNPLQVTRGFLQLLEEKSASNKEKNYMLLAINELDRASEIITDFLTFAKPQLEHVSVLNIANEFKHIGSILIPLANLQGGQIRLNIPDHLQIHGNSSKFKQAFINMIKNSIEALKNEGRIEISGHLEDNKVMICIKDNGEGMTEAELAKLGEPYYSNKTKGTGLGLMVTFSIIEVMQGDIVFKSIKGVGTEVIVTFPVA</sequence>
<dbReference type="Gene3D" id="3.30.565.10">
    <property type="entry name" value="Histidine kinase-like ATPase, C-terminal domain"/>
    <property type="match status" value="1"/>
</dbReference>
<organism evidence="11 12">
    <name type="scientific">Paenibacillus catalpae</name>
    <dbReference type="NCBI Taxonomy" id="1045775"/>
    <lineage>
        <taxon>Bacteria</taxon>
        <taxon>Bacillati</taxon>
        <taxon>Bacillota</taxon>
        <taxon>Bacilli</taxon>
        <taxon>Bacillales</taxon>
        <taxon>Paenibacillaceae</taxon>
        <taxon>Paenibacillus</taxon>
    </lineage>
</organism>
<evidence type="ECO:0000256" key="2">
    <source>
        <dbReference type="ARBA" id="ARBA00012438"/>
    </source>
</evidence>
<evidence type="ECO:0000259" key="10">
    <source>
        <dbReference type="PROSITE" id="PS50109"/>
    </source>
</evidence>
<dbReference type="SUPFAM" id="SSF55874">
    <property type="entry name" value="ATPase domain of HSP90 chaperone/DNA topoisomerase II/histidine kinase"/>
    <property type="match status" value="1"/>
</dbReference>
<dbReference type="InterPro" id="IPR005467">
    <property type="entry name" value="His_kinase_dom"/>
</dbReference>
<evidence type="ECO:0000313" key="12">
    <source>
        <dbReference type="Proteomes" id="UP000198855"/>
    </source>
</evidence>
<keyword evidence="3" id="KW-0597">Phosphoprotein</keyword>
<dbReference type="STRING" id="1045775.SAMN05216378_5864"/>
<evidence type="ECO:0000256" key="4">
    <source>
        <dbReference type="ARBA" id="ARBA00022679"/>
    </source>
</evidence>
<proteinExistence type="predicted"/>
<dbReference type="Pfam" id="PF00512">
    <property type="entry name" value="HisKA"/>
    <property type="match status" value="1"/>
</dbReference>
<keyword evidence="9" id="KW-0812">Transmembrane</keyword>
<feature type="transmembrane region" description="Helical" evidence="9">
    <location>
        <begin position="297"/>
        <end position="322"/>
    </location>
</feature>
<feature type="transmembrane region" description="Helical" evidence="9">
    <location>
        <begin position="272"/>
        <end position="291"/>
    </location>
</feature>
<dbReference type="GO" id="GO:0005524">
    <property type="term" value="F:ATP binding"/>
    <property type="evidence" value="ECO:0007669"/>
    <property type="project" value="UniProtKB-KW"/>
</dbReference>
<keyword evidence="5" id="KW-0547">Nucleotide-binding</keyword>
<evidence type="ECO:0000256" key="7">
    <source>
        <dbReference type="ARBA" id="ARBA00022840"/>
    </source>
</evidence>
<feature type="transmembrane region" description="Helical" evidence="9">
    <location>
        <begin position="334"/>
        <end position="356"/>
    </location>
</feature>
<keyword evidence="6 11" id="KW-0418">Kinase</keyword>
<feature type="domain" description="Histidine kinase" evidence="10">
    <location>
        <begin position="421"/>
        <end position="625"/>
    </location>
</feature>
<evidence type="ECO:0000256" key="3">
    <source>
        <dbReference type="ARBA" id="ARBA00022553"/>
    </source>
</evidence>
<dbReference type="PANTHER" id="PTHR43065">
    <property type="entry name" value="SENSOR HISTIDINE KINASE"/>
    <property type="match status" value="1"/>
</dbReference>
<keyword evidence="4" id="KW-0808">Transferase</keyword>
<reference evidence="12" key="1">
    <citation type="submission" date="2016-10" db="EMBL/GenBank/DDBJ databases">
        <authorList>
            <person name="Varghese N."/>
            <person name="Submissions S."/>
        </authorList>
    </citation>
    <scope>NUCLEOTIDE SEQUENCE [LARGE SCALE GENOMIC DNA]</scope>
    <source>
        <strain evidence="12">CGMCC 1.10784</strain>
    </source>
</reference>
<name>A0A1I2HML4_9BACL</name>
<accession>A0A1I2HML4</accession>
<dbReference type="AlphaFoldDB" id="A0A1I2HML4"/>
<dbReference type="Proteomes" id="UP000198855">
    <property type="component" value="Unassembled WGS sequence"/>
</dbReference>
<dbReference type="PROSITE" id="PS50109">
    <property type="entry name" value="HIS_KIN"/>
    <property type="match status" value="1"/>
</dbReference>
<dbReference type="EC" id="2.7.13.3" evidence="2"/>
<gene>
    <name evidence="11" type="ORF">SAMN05216378_5864</name>
</gene>
<dbReference type="InterPro" id="IPR003594">
    <property type="entry name" value="HATPase_dom"/>
</dbReference>
<evidence type="ECO:0000256" key="5">
    <source>
        <dbReference type="ARBA" id="ARBA00022741"/>
    </source>
</evidence>
<dbReference type="InterPro" id="IPR004358">
    <property type="entry name" value="Sig_transdc_His_kin-like_C"/>
</dbReference>
<dbReference type="OrthoDB" id="9815750at2"/>
<feature type="transmembrane region" description="Helical" evidence="9">
    <location>
        <begin position="234"/>
        <end position="260"/>
    </location>
</feature>
<keyword evidence="7" id="KW-0067">ATP-binding</keyword>
<dbReference type="PANTHER" id="PTHR43065:SF46">
    <property type="entry name" value="C4-DICARBOXYLATE TRANSPORT SENSOR PROTEIN DCTB"/>
    <property type="match status" value="1"/>
</dbReference>
<evidence type="ECO:0000256" key="1">
    <source>
        <dbReference type="ARBA" id="ARBA00000085"/>
    </source>
</evidence>
<evidence type="ECO:0000313" key="11">
    <source>
        <dbReference type="EMBL" id="SFF29996.1"/>
    </source>
</evidence>
<dbReference type="Pfam" id="PF02518">
    <property type="entry name" value="HATPase_c"/>
    <property type="match status" value="1"/>
</dbReference>
<evidence type="ECO:0000256" key="9">
    <source>
        <dbReference type="SAM" id="Phobius"/>
    </source>
</evidence>
<keyword evidence="12" id="KW-1185">Reference proteome</keyword>
<dbReference type="InterPro" id="IPR036890">
    <property type="entry name" value="HATPase_C_sf"/>
</dbReference>
<evidence type="ECO:0000256" key="8">
    <source>
        <dbReference type="ARBA" id="ARBA00023012"/>
    </source>
</evidence>